<dbReference type="OrthoDB" id="351207at2157"/>
<evidence type="ECO:0000313" key="2">
    <source>
        <dbReference type="EMBL" id="SEH56303.1"/>
    </source>
</evidence>
<gene>
    <name evidence="2" type="ORF">SAMN05192561_10762</name>
</gene>
<proteinExistence type="predicted"/>
<protein>
    <submittedName>
        <fullName evidence="2">Uncharacterized protein</fullName>
    </submittedName>
</protein>
<evidence type="ECO:0000313" key="3">
    <source>
        <dbReference type="Proteomes" id="UP000199215"/>
    </source>
</evidence>
<dbReference type="AlphaFoldDB" id="A0A1H6JBD6"/>
<keyword evidence="3" id="KW-1185">Reference proteome</keyword>
<dbReference type="EMBL" id="FNWU01000007">
    <property type="protein sequence ID" value="SEH56303.1"/>
    <property type="molecule type" value="Genomic_DNA"/>
</dbReference>
<sequence>MTELPTDDQDESKTEEIQTEINTNVSHKGKGTVYAVQTVMEGNRRVDWKIGHIDGTFAEGSDYYYKDELFHSNDLQKMSENGSLGKKIKNKTFYELLESDISTDGGKLTEKKVYDLNRVDAAEWATEYLDGNMRPEIILDEWWEDMKSLYDEGELE</sequence>
<reference evidence="2 3" key="1">
    <citation type="submission" date="2016-10" db="EMBL/GenBank/DDBJ databases">
        <authorList>
            <person name="de Groot N.N."/>
        </authorList>
    </citation>
    <scope>NUCLEOTIDE SEQUENCE [LARGE SCALE GENOMIC DNA]</scope>
    <source>
        <strain evidence="2 3">IBRC-M10418</strain>
    </source>
</reference>
<dbReference type="Proteomes" id="UP000199215">
    <property type="component" value="Unassembled WGS sequence"/>
</dbReference>
<feature type="compositionally biased region" description="Acidic residues" evidence="1">
    <location>
        <begin position="1"/>
        <end position="10"/>
    </location>
</feature>
<evidence type="ECO:0000256" key="1">
    <source>
        <dbReference type="SAM" id="MobiDB-lite"/>
    </source>
</evidence>
<feature type="region of interest" description="Disordered" evidence="1">
    <location>
        <begin position="1"/>
        <end position="24"/>
    </location>
</feature>
<accession>A0A1H6JBD6</accession>
<dbReference type="RefSeq" id="WP_092817299.1">
    <property type="nucleotide sequence ID" value="NZ_FNWU01000007.1"/>
</dbReference>
<organism evidence="2 3">
    <name type="scientific">Halopenitus malekzadehii</name>
    <dbReference type="NCBI Taxonomy" id="1267564"/>
    <lineage>
        <taxon>Archaea</taxon>
        <taxon>Methanobacteriati</taxon>
        <taxon>Methanobacteriota</taxon>
        <taxon>Stenosarchaea group</taxon>
        <taxon>Halobacteria</taxon>
        <taxon>Halobacteriales</taxon>
        <taxon>Haloferacaceae</taxon>
        <taxon>Halopenitus</taxon>
    </lineage>
</organism>
<name>A0A1H6JBD6_9EURY</name>